<dbReference type="SUPFAM" id="SSF50978">
    <property type="entry name" value="WD40 repeat-like"/>
    <property type="match status" value="1"/>
</dbReference>
<dbReference type="EMBL" id="ARZX01000074">
    <property type="protein sequence ID" value="EWH09087.1"/>
    <property type="molecule type" value="Genomic_DNA"/>
</dbReference>
<sequence>MKQIETKKDVISFGIFNEVVYQTTNHNIVIENKEIPFNQKAYFLKFDNKIFIDDKEGNYIIINDKIEILESGFGKAFFFLSKNVIGIQKIVENGILSLLSKNGFNHFFEILNLKSHGIYSIYSDNKFIYKNSNQEISILNLETKNNSIFHLKNLNKIEEQEEYQLSEFSEIYKNTLVCTLNNGGIILYDIEKCELIRFFKDAKIRRNIYPKSEGSNIYYGLSHCTFIELDLESNKVIRNVDIETNLKKIGNISKQTKNWIFVSLAQYYDSLFYFYTSKNSLCVFDPNTLEIEQEFNFEFKNGSTKLRGGLENFQINKNNIYCLDSDNTLHIIKR</sequence>
<dbReference type="RefSeq" id="WP_034647431.1">
    <property type="nucleotide sequence ID" value="NZ_ARZX01000074.1"/>
</dbReference>
<dbReference type="Proteomes" id="UP000019275">
    <property type="component" value="Unassembled WGS sequence"/>
</dbReference>
<proteinExistence type="predicted"/>
<organism evidence="1 2">
    <name type="scientific">Cellulophaga geojensis KL-A</name>
    <dbReference type="NCBI Taxonomy" id="1328323"/>
    <lineage>
        <taxon>Bacteria</taxon>
        <taxon>Pseudomonadati</taxon>
        <taxon>Bacteroidota</taxon>
        <taxon>Flavobacteriia</taxon>
        <taxon>Flavobacteriales</taxon>
        <taxon>Flavobacteriaceae</taxon>
        <taxon>Cellulophaga</taxon>
    </lineage>
</organism>
<accession>A0ABN0RJ94</accession>
<keyword evidence="2" id="KW-1185">Reference proteome</keyword>
<dbReference type="InterPro" id="IPR036322">
    <property type="entry name" value="WD40_repeat_dom_sf"/>
</dbReference>
<reference evidence="1 2" key="1">
    <citation type="journal article" date="2014" name="Genome Announc.">
        <title>Draft Genome Sequence of the Carrageenan-Degrading Bacterium Cellulophaga sp. Strain KL-A, Isolated from Decaying Marine Algae.</title>
        <authorList>
            <person name="Shan D."/>
            <person name="Ying J."/>
            <person name="Li X."/>
            <person name="Gao Z."/>
            <person name="Wei G."/>
            <person name="Shao Z."/>
        </authorList>
    </citation>
    <scope>NUCLEOTIDE SEQUENCE [LARGE SCALE GENOMIC DNA]</scope>
    <source>
        <strain evidence="1 2">KL-A</strain>
    </source>
</reference>
<evidence type="ECO:0000313" key="1">
    <source>
        <dbReference type="EMBL" id="EWH09087.1"/>
    </source>
</evidence>
<comment type="caution">
    <text evidence="1">The sequence shown here is derived from an EMBL/GenBank/DDBJ whole genome shotgun (WGS) entry which is preliminary data.</text>
</comment>
<protein>
    <submittedName>
        <fullName evidence="1">Uncharacterized protein</fullName>
    </submittedName>
</protein>
<gene>
    <name evidence="1" type="ORF">KLA_17384</name>
</gene>
<evidence type="ECO:0000313" key="2">
    <source>
        <dbReference type="Proteomes" id="UP000019275"/>
    </source>
</evidence>
<name>A0ABN0RJ94_9FLAO</name>